<accession>E9GV60</accession>
<sequence>MLLVFVQVLVLTSLLTVETLALDVNIENNTYTDIQTSNIYCHSSRINNAQKVICDFRHTAAKLGNPESILKGQNEQQGRDLHLEIHNCSTLLISAVFYSWRHLFSSLHLTIENVDDVVQEEMAMNLGYNESSLPSGDFISFTLKNSKMDSIKPYLISDTKALLIEIQESQIGTIFENAFQNVNKLWQLRIIKSNISRIVNHAMPDALSIEPSQAAPVHEMTPFIFNETRIEMLDSNSIQLRIMEKDEYLNIVNSQFVTIAKGGIRITGLGHVLIADSQFHKIENDSIIIHLRGMETESSHKLIAYSTLTLMGIDIFSMDINNFLRNIQITNGKLYLIRLNFRYSGALSSIITMDNNTISHISDHNQTTAAERWTVICSCREIANRLHVSPNNNDRKEPQELDNGVLPIKQSDYDYDEPTETSPTPAKTNVSSIYSDILKELRCYQKGSSSITTNEFDASYCPDVTTEAAVEGKNHNMSYVIPESEQSSNSSYYNQSMVWYLGATGGCIFFAIAILSFLAIFRHKRKSFKIHNKQKTNKAYRPNNSNVISEDPICGCDEGEEESQL</sequence>
<feature type="chain" id="PRO_5003237474" evidence="3">
    <location>
        <begin position="22"/>
        <end position="565"/>
    </location>
</feature>
<gene>
    <name evidence="4" type="ORF">DAPPUDRAFT_306103</name>
</gene>
<dbReference type="Proteomes" id="UP000000305">
    <property type="component" value="Unassembled WGS sequence"/>
</dbReference>
<keyword evidence="5" id="KW-1185">Reference proteome</keyword>
<feature type="signal peptide" evidence="3">
    <location>
        <begin position="1"/>
        <end position="21"/>
    </location>
</feature>
<keyword evidence="3" id="KW-0732">Signal</keyword>
<keyword evidence="2" id="KW-1133">Transmembrane helix</keyword>
<dbReference type="HOGENOM" id="CLU_482573_0_0_1"/>
<organism evidence="4 5">
    <name type="scientific">Daphnia pulex</name>
    <name type="common">Water flea</name>
    <dbReference type="NCBI Taxonomy" id="6669"/>
    <lineage>
        <taxon>Eukaryota</taxon>
        <taxon>Metazoa</taxon>
        <taxon>Ecdysozoa</taxon>
        <taxon>Arthropoda</taxon>
        <taxon>Crustacea</taxon>
        <taxon>Branchiopoda</taxon>
        <taxon>Diplostraca</taxon>
        <taxon>Cladocera</taxon>
        <taxon>Anomopoda</taxon>
        <taxon>Daphniidae</taxon>
        <taxon>Daphnia</taxon>
    </lineage>
</organism>
<dbReference type="EMBL" id="GL732567">
    <property type="protein sequence ID" value="EFX76665.1"/>
    <property type="molecule type" value="Genomic_DNA"/>
</dbReference>
<proteinExistence type="predicted"/>
<dbReference type="InParanoid" id="E9GV60"/>
<feature type="transmembrane region" description="Helical" evidence="2">
    <location>
        <begin position="497"/>
        <end position="521"/>
    </location>
</feature>
<name>E9GV60_DAPPU</name>
<evidence type="ECO:0000313" key="4">
    <source>
        <dbReference type="EMBL" id="EFX76665.1"/>
    </source>
</evidence>
<dbReference type="OrthoDB" id="6349112at2759"/>
<evidence type="ECO:0000313" key="5">
    <source>
        <dbReference type="Proteomes" id="UP000000305"/>
    </source>
</evidence>
<feature type="region of interest" description="Disordered" evidence="1">
    <location>
        <begin position="388"/>
        <end position="428"/>
    </location>
</feature>
<keyword evidence="2" id="KW-0812">Transmembrane</keyword>
<keyword evidence="2" id="KW-0472">Membrane</keyword>
<evidence type="ECO:0000256" key="2">
    <source>
        <dbReference type="SAM" id="Phobius"/>
    </source>
</evidence>
<evidence type="ECO:0000256" key="3">
    <source>
        <dbReference type="SAM" id="SignalP"/>
    </source>
</evidence>
<protein>
    <submittedName>
        <fullName evidence="4">Uncharacterized protein</fullName>
    </submittedName>
</protein>
<reference evidence="4 5" key="1">
    <citation type="journal article" date="2011" name="Science">
        <title>The ecoresponsive genome of Daphnia pulex.</title>
        <authorList>
            <person name="Colbourne J.K."/>
            <person name="Pfrender M.E."/>
            <person name="Gilbert D."/>
            <person name="Thomas W.K."/>
            <person name="Tucker A."/>
            <person name="Oakley T.H."/>
            <person name="Tokishita S."/>
            <person name="Aerts A."/>
            <person name="Arnold G.J."/>
            <person name="Basu M.K."/>
            <person name="Bauer D.J."/>
            <person name="Caceres C.E."/>
            <person name="Carmel L."/>
            <person name="Casola C."/>
            <person name="Choi J.H."/>
            <person name="Detter J.C."/>
            <person name="Dong Q."/>
            <person name="Dusheyko S."/>
            <person name="Eads B.D."/>
            <person name="Frohlich T."/>
            <person name="Geiler-Samerotte K.A."/>
            <person name="Gerlach D."/>
            <person name="Hatcher P."/>
            <person name="Jogdeo S."/>
            <person name="Krijgsveld J."/>
            <person name="Kriventseva E.V."/>
            <person name="Kultz D."/>
            <person name="Laforsch C."/>
            <person name="Lindquist E."/>
            <person name="Lopez J."/>
            <person name="Manak J.R."/>
            <person name="Muller J."/>
            <person name="Pangilinan J."/>
            <person name="Patwardhan R.P."/>
            <person name="Pitluck S."/>
            <person name="Pritham E.J."/>
            <person name="Rechtsteiner A."/>
            <person name="Rho M."/>
            <person name="Rogozin I.B."/>
            <person name="Sakarya O."/>
            <person name="Salamov A."/>
            <person name="Schaack S."/>
            <person name="Shapiro H."/>
            <person name="Shiga Y."/>
            <person name="Skalitzky C."/>
            <person name="Smith Z."/>
            <person name="Souvorov A."/>
            <person name="Sung W."/>
            <person name="Tang Z."/>
            <person name="Tsuchiya D."/>
            <person name="Tu H."/>
            <person name="Vos H."/>
            <person name="Wang M."/>
            <person name="Wolf Y.I."/>
            <person name="Yamagata H."/>
            <person name="Yamada T."/>
            <person name="Ye Y."/>
            <person name="Shaw J.R."/>
            <person name="Andrews J."/>
            <person name="Crease T.J."/>
            <person name="Tang H."/>
            <person name="Lucas S.M."/>
            <person name="Robertson H.M."/>
            <person name="Bork P."/>
            <person name="Koonin E.V."/>
            <person name="Zdobnov E.M."/>
            <person name="Grigoriev I.V."/>
            <person name="Lynch M."/>
            <person name="Boore J.L."/>
        </authorList>
    </citation>
    <scope>NUCLEOTIDE SEQUENCE [LARGE SCALE GENOMIC DNA]</scope>
</reference>
<dbReference type="AlphaFoldDB" id="E9GV60"/>
<dbReference type="KEGG" id="dpx:DAPPUDRAFT_306103"/>
<evidence type="ECO:0000256" key="1">
    <source>
        <dbReference type="SAM" id="MobiDB-lite"/>
    </source>
</evidence>